<feature type="domain" description="Cytochrome c" evidence="6">
    <location>
        <begin position="197"/>
        <end position="307"/>
    </location>
</feature>
<feature type="binding site" description="axial binding residue" evidence="5">
    <location>
        <position position="344"/>
    </location>
    <ligand>
        <name>heme c</name>
        <dbReference type="ChEBI" id="CHEBI:61717"/>
        <label>3</label>
    </ligand>
    <ligandPart>
        <name>Fe</name>
        <dbReference type="ChEBI" id="CHEBI:18248"/>
    </ligandPart>
</feature>
<evidence type="ECO:0000256" key="5">
    <source>
        <dbReference type="PIRSR" id="PIRSR000018-51"/>
    </source>
</evidence>
<dbReference type="InterPro" id="IPR036909">
    <property type="entry name" value="Cyt_c-like_dom_sf"/>
</dbReference>
<feature type="binding site" description="axial binding residue" evidence="5">
    <location>
        <position position="70"/>
    </location>
    <ligand>
        <name>heme c</name>
        <dbReference type="ChEBI" id="CHEBI:61717"/>
        <label>1</label>
    </ligand>
    <ligandPart>
        <name>Fe</name>
        <dbReference type="ChEBI" id="CHEBI:18248"/>
    </ligandPart>
</feature>
<dbReference type="PANTHER" id="PTHR35008:SF4">
    <property type="entry name" value="BLL4482 PROTEIN"/>
    <property type="match status" value="1"/>
</dbReference>
<dbReference type="Proteomes" id="UP000571084">
    <property type="component" value="Unassembled WGS sequence"/>
</dbReference>
<sequence length="438" mass="47292">MTRFKRRLLWAFACLVALGALVLGGLFILNLDDADPRANQTAPPLVGHQLTDQIARGAYLTRAGDCMACHTVRGGPEYAGGRAIVTPFGTIYAPNLTPDHATGIGSWSANDFWRALHNGKSKDGSLLYPAFPYTNYTKVSRADADAMFAYLQSIPAVKQSNSAPQLRFPYNNRVLLYGWRALYFRPGVYQPESTQSVEWNRGAYLVQGLGHCSACHSARNALGGLDLKGELGGGFIPVVNWYAPSLTSDVEVGLGDWEISHIVALLKTGVSPRSAVFGPMAEVVAASLQYLHDDDVTAMAVYLKTLPRPDARPAAEKEYARPNEIDQVLTLGAKVYKDNCVACHMTSGKGALPAYPPLSGNRAITMPSAVNAIRVVMYGGFAPTTAGNPRPYGMPPFAQDLTDSEVAAVVSYIRNSWGNSATLVSPSDVNRYRSVPME</sequence>
<feature type="binding site" description="covalent" evidence="4">
    <location>
        <position position="212"/>
    </location>
    <ligand>
        <name>heme c</name>
        <dbReference type="ChEBI" id="CHEBI:61717"/>
        <label>2</label>
    </ligand>
</feature>
<dbReference type="InterPro" id="IPR009056">
    <property type="entry name" value="Cyt_c-like_dom"/>
</dbReference>
<comment type="cofactor">
    <cofactor evidence="4">
        <name>heme c</name>
        <dbReference type="ChEBI" id="CHEBI:61717"/>
    </cofactor>
    <text evidence="4">Binds 3 heme c groups covalently per subunit.</text>
</comment>
<comment type="caution">
    <text evidence="7">The sequence shown here is derived from an EMBL/GenBank/DDBJ whole genome shotgun (WGS) entry which is preliminary data.</text>
</comment>
<feature type="binding site" description="covalent" evidence="4">
    <location>
        <position position="343"/>
    </location>
    <ligand>
        <name>heme c</name>
        <dbReference type="ChEBI" id="CHEBI:61717"/>
        <label>3</label>
    </ligand>
</feature>
<dbReference type="EMBL" id="JACHHQ010000008">
    <property type="protein sequence ID" value="MBB5201757.1"/>
    <property type="molecule type" value="Genomic_DNA"/>
</dbReference>
<dbReference type="RefSeq" id="WP_168057228.1">
    <property type="nucleotide sequence ID" value="NZ_JAAOZT010000017.1"/>
</dbReference>
<dbReference type="GO" id="GO:0016614">
    <property type="term" value="F:oxidoreductase activity, acting on CH-OH group of donors"/>
    <property type="evidence" value="ECO:0007669"/>
    <property type="project" value="InterPro"/>
</dbReference>
<evidence type="ECO:0000313" key="8">
    <source>
        <dbReference type="Proteomes" id="UP000571084"/>
    </source>
</evidence>
<dbReference type="SUPFAM" id="SSF46626">
    <property type="entry name" value="Cytochrome c"/>
    <property type="match status" value="3"/>
</dbReference>
<feature type="binding site" description="covalent" evidence="4">
    <location>
        <position position="66"/>
    </location>
    <ligand>
        <name>heme c</name>
        <dbReference type="ChEBI" id="CHEBI:61717"/>
        <label>1</label>
    </ligand>
</feature>
<dbReference type="Gene3D" id="1.10.760.10">
    <property type="entry name" value="Cytochrome c-like domain"/>
    <property type="match status" value="2"/>
</dbReference>
<accession>A0A840RT99</accession>
<feature type="binding site" description="covalent" evidence="4">
    <location>
        <position position="340"/>
    </location>
    <ligand>
        <name>heme c</name>
        <dbReference type="ChEBI" id="CHEBI:61717"/>
        <label>3</label>
    </ligand>
</feature>
<keyword evidence="1 4" id="KW-0349">Heme</keyword>
<dbReference type="GO" id="GO:0020037">
    <property type="term" value="F:heme binding"/>
    <property type="evidence" value="ECO:0007669"/>
    <property type="project" value="InterPro"/>
</dbReference>
<feature type="binding site" description="axial binding residue" evidence="5">
    <location>
        <position position="216"/>
    </location>
    <ligand>
        <name>heme c</name>
        <dbReference type="ChEBI" id="CHEBI:61717"/>
        <label>2</label>
    </ligand>
    <ligandPart>
        <name>Fe</name>
        <dbReference type="ChEBI" id="CHEBI:18248"/>
    </ligandPart>
</feature>
<evidence type="ECO:0000256" key="1">
    <source>
        <dbReference type="ARBA" id="ARBA00022617"/>
    </source>
</evidence>
<name>A0A840RT99_9BURK</name>
<organism evidence="7 8">
    <name type="scientific">Glaciimonas immobilis</name>
    <dbReference type="NCBI Taxonomy" id="728004"/>
    <lineage>
        <taxon>Bacteria</taxon>
        <taxon>Pseudomonadati</taxon>
        <taxon>Pseudomonadota</taxon>
        <taxon>Betaproteobacteria</taxon>
        <taxon>Burkholderiales</taxon>
        <taxon>Oxalobacteraceae</taxon>
        <taxon>Glaciimonas</taxon>
    </lineage>
</organism>
<dbReference type="PIRSF" id="PIRSF000018">
    <property type="entry name" value="Mb_ADH_cyt_c"/>
    <property type="match status" value="1"/>
</dbReference>
<feature type="domain" description="Cytochrome c" evidence="6">
    <location>
        <begin position="52"/>
        <end position="155"/>
    </location>
</feature>
<dbReference type="GO" id="GO:0005506">
    <property type="term" value="F:iron ion binding"/>
    <property type="evidence" value="ECO:0007669"/>
    <property type="project" value="InterPro"/>
</dbReference>
<keyword evidence="3 5" id="KW-0408">Iron</keyword>
<evidence type="ECO:0000259" key="6">
    <source>
        <dbReference type="PROSITE" id="PS51007"/>
    </source>
</evidence>
<evidence type="ECO:0000256" key="4">
    <source>
        <dbReference type="PIRSR" id="PIRSR000018-50"/>
    </source>
</evidence>
<dbReference type="PROSITE" id="PS51007">
    <property type="entry name" value="CYTC"/>
    <property type="match status" value="3"/>
</dbReference>
<keyword evidence="8" id="KW-1185">Reference proteome</keyword>
<dbReference type="GO" id="GO:0016020">
    <property type="term" value="C:membrane"/>
    <property type="evidence" value="ECO:0007669"/>
    <property type="project" value="InterPro"/>
</dbReference>
<dbReference type="GO" id="GO:0009055">
    <property type="term" value="F:electron transfer activity"/>
    <property type="evidence" value="ECO:0007669"/>
    <property type="project" value="InterPro"/>
</dbReference>
<reference evidence="7 8" key="1">
    <citation type="submission" date="2020-08" db="EMBL/GenBank/DDBJ databases">
        <title>Genomic Encyclopedia of Type Strains, Phase IV (KMG-IV): sequencing the most valuable type-strain genomes for metagenomic binning, comparative biology and taxonomic classification.</title>
        <authorList>
            <person name="Goeker M."/>
        </authorList>
    </citation>
    <scope>NUCLEOTIDE SEQUENCE [LARGE SCALE GENOMIC DNA]</scope>
    <source>
        <strain evidence="7 8">DSM 23240</strain>
    </source>
</reference>
<dbReference type="InterPro" id="IPR051459">
    <property type="entry name" value="Cytochrome_c-type_DH"/>
</dbReference>
<evidence type="ECO:0000256" key="3">
    <source>
        <dbReference type="ARBA" id="ARBA00023004"/>
    </source>
</evidence>
<feature type="binding site" description="covalent" evidence="4">
    <location>
        <position position="69"/>
    </location>
    <ligand>
        <name>heme c</name>
        <dbReference type="ChEBI" id="CHEBI:61717"/>
        <label>1</label>
    </ligand>
</feature>
<dbReference type="PANTHER" id="PTHR35008">
    <property type="entry name" value="BLL4482 PROTEIN-RELATED"/>
    <property type="match status" value="1"/>
</dbReference>
<keyword evidence="2 5" id="KW-0479">Metal-binding</keyword>
<dbReference type="AlphaFoldDB" id="A0A840RT99"/>
<evidence type="ECO:0000313" key="7">
    <source>
        <dbReference type="EMBL" id="MBB5201757.1"/>
    </source>
</evidence>
<proteinExistence type="predicted"/>
<protein>
    <submittedName>
        <fullName evidence="7">Mono/diheme cytochrome c family protein</fullName>
    </submittedName>
</protein>
<feature type="domain" description="Cytochrome c" evidence="6">
    <location>
        <begin position="327"/>
        <end position="417"/>
    </location>
</feature>
<dbReference type="InterPro" id="IPR014353">
    <property type="entry name" value="Membr-bd_ADH_cyt_c"/>
</dbReference>
<feature type="binding site" description="covalent" evidence="4">
    <location>
        <position position="215"/>
    </location>
    <ligand>
        <name>heme c</name>
        <dbReference type="ChEBI" id="CHEBI:61717"/>
        <label>2</label>
    </ligand>
</feature>
<dbReference type="Pfam" id="PF00034">
    <property type="entry name" value="Cytochrom_C"/>
    <property type="match status" value="2"/>
</dbReference>
<gene>
    <name evidence="7" type="ORF">HNR39_003615</name>
</gene>
<evidence type="ECO:0000256" key="2">
    <source>
        <dbReference type="ARBA" id="ARBA00022723"/>
    </source>
</evidence>